<name>A0A392TG04_9FABA</name>
<evidence type="ECO:0000313" key="1">
    <source>
        <dbReference type="EMBL" id="MCI59852.1"/>
    </source>
</evidence>
<keyword evidence="2" id="KW-1185">Reference proteome</keyword>
<dbReference type="AlphaFoldDB" id="A0A392TG04"/>
<dbReference type="Proteomes" id="UP000265520">
    <property type="component" value="Unassembled WGS sequence"/>
</dbReference>
<reference evidence="1 2" key="1">
    <citation type="journal article" date="2018" name="Front. Plant Sci.">
        <title>Red Clover (Trifolium pratense) and Zigzag Clover (T. medium) - A Picture of Genomic Similarities and Differences.</title>
        <authorList>
            <person name="Dluhosova J."/>
            <person name="Istvanek J."/>
            <person name="Nedelnik J."/>
            <person name="Repkova J."/>
        </authorList>
    </citation>
    <scope>NUCLEOTIDE SEQUENCE [LARGE SCALE GENOMIC DNA]</scope>
    <source>
        <strain evidence="2">cv. 10/8</strain>
        <tissue evidence="1">Leaf</tissue>
    </source>
</reference>
<proteinExistence type="predicted"/>
<feature type="non-terminal residue" evidence="1">
    <location>
        <position position="46"/>
    </location>
</feature>
<protein>
    <submittedName>
        <fullName evidence="1">Uncharacterized protein</fullName>
    </submittedName>
</protein>
<dbReference type="EMBL" id="LXQA010571113">
    <property type="protein sequence ID" value="MCI59852.1"/>
    <property type="molecule type" value="Genomic_DNA"/>
</dbReference>
<sequence length="46" mass="5176">MMKNETKLKLIKDTVEYALKSQLRMSENPGLLAVFFAPGDKFFAPG</sequence>
<evidence type="ECO:0000313" key="2">
    <source>
        <dbReference type="Proteomes" id="UP000265520"/>
    </source>
</evidence>
<comment type="caution">
    <text evidence="1">The sequence shown here is derived from an EMBL/GenBank/DDBJ whole genome shotgun (WGS) entry which is preliminary data.</text>
</comment>
<accession>A0A392TG04</accession>
<organism evidence="1 2">
    <name type="scientific">Trifolium medium</name>
    <dbReference type="NCBI Taxonomy" id="97028"/>
    <lineage>
        <taxon>Eukaryota</taxon>
        <taxon>Viridiplantae</taxon>
        <taxon>Streptophyta</taxon>
        <taxon>Embryophyta</taxon>
        <taxon>Tracheophyta</taxon>
        <taxon>Spermatophyta</taxon>
        <taxon>Magnoliopsida</taxon>
        <taxon>eudicotyledons</taxon>
        <taxon>Gunneridae</taxon>
        <taxon>Pentapetalae</taxon>
        <taxon>rosids</taxon>
        <taxon>fabids</taxon>
        <taxon>Fabales</taxon>
        <taxon>Fabaceae</taxon>
        <taxon>Papilionoideae</taxon>
        <taxon>50 kb inversion clade</taxon>
        <taxon>NPAAA clade</taxon>
        <taxon>Hologalegina</taxon>
        <taxon>IRL clade</taxon>
        <taxon>Trifolieae</taxon>
        <taxon>Trifolium</taxon>
    </lineage>
</organism>